<dbReference type="SUPFAM" id="SSF56436">
    <property type="entry name" value="C-type lectin-like"/>
    <property type="match status" value="1"/>
</dbReference>
<keyword evidence="4" id="KW-1185">Reference proteome</keyword>
<accession>A0A4R1K2W4</accession>
<dbReference type="PROSITE" id="PS50041">
    <property type="entry name" value="C_TYPE_LECTIN_2"/>
    <property type="match status" value="1"/>
</dbReference>
<evidence type="ECO:0000256" key="1">
    <source>
        <dbReference type="SAM" id="SignalP"/>
    </source>
</evidence>
<keyword evidence="1" id="KW-0732">Signal</keyword>
<dbReference type="AlphaFoldDB" id="A0A4R1K2W4"/>
<dbReference type="EMBL" id="SMGG01000007">
    <property type="protein sequence ID" value="TCK58394.1"/>
    <property type="molecule type" value="Genomic_DNA"/>
</dbReference>
<dbReference type="Proteomes" id="UP000294614">
    <property type="component" value="Unassembled WGS sequence"/>
</dbReference>
<feature type="chain" id="PRO_5020564097" evidence="1">
    <location>
        <begin position="17"/>
        <end position="991"/>
    </location>
</feature>
<feature type="domain" description="C-type lectin" evidence="2">
    <location>
        <begin position="85"/>
        <end position="175"/>
    </location>
</feature>
<sequence>MRLLLLLLMLPINLLAAPYICGDSGLIYDSQGFCSSACTNCTALISSETCSSNYKNYVYDETRNITYAVSVSSGRWTSFTSSAIVRDSSANAVLKSITNYSGLAAAWIGLYDPDKSQNLGSSDDTRFKWRDGSLLNYRNWASGQPDNAFESADIGTVSVYGEHWVIMGNNGQWSDVGEHSGQTLSYPALVEFSGQLGCVKGTIPSQETAPEDIITSYCATNPDKCYLCTDTTDIYQCTAGTSGGYLCPKSQIACDAQWANSSCSSGGVLNPATDKCELSRNVTCPTGMSFDTNLEVCVLAASCSSGGVLNTITNLCEITLSSSSCPTGYVYDAVNNGCTKTPDCSSGSYIAANDRCEFSVTYTCPSGYSYNSGLGICEAAPVCTNGTYNTAYNKCLTSATLSCPVGYTQNGAICQAVPSCTSGSYNTVTNRCESGNNYTCSLGGSYSDSASCSTSCNSTINATATSTYKWILTFPAYDTVWGDYNSATYKTCTVDLKTCWTYGPMTRGGAYFIRDRYWATAYKNDGSIYLCLDMNGTYNYTCSTTVATYYPEGTSYSCPYGWSITGYNGDLCYKTGICTVGSCPSGTTASGSLCVSSPNCPSGGILNTSTDKCEIATINNCPSGMTWDSALNYCVASPVCLNSGTLNTVTDKCNLSVTTSCPSGYNISGSVCYSAPICSSGSYNSTLNLCLYSASNLCPAGYSFDSATDKCRISPYCSVGSYSTTIDKCSVLPTISCSGVYSYNSASKICQSDPSCSSGIYNTNQNQCFTGYACPFTGQPCIELNSQWLCSKYGCYDANDQSNYAEDDTEEGTNDVLADGEKDNSGNCIGTIYIFNGNDRRCRKSGVQTGFSDCCKKKKDWFGLAKCNPTEQLLSTLRNWGELDGQCHEIGEYCSSKFLGVCVQKKKTYCCFGSPLARIIQEQGRPQLNVGWGDPKSPNCSGFTPEEFQKLDFSKISFDEWINEYVAPELTESITDNIKETFENITLPENN</sequence>
<reference evidence="3 4" key="1">
    <citation type="submission" date="2019-03" db="EMBL/GenBank/DDBJ databases">
        <title>Genomic Encyclopedia of Type Strains, Phase IV (KMG-IV): sequencing the most valuable type-strain genomes for metagenomic binning, comparative biology and taxonomic classification.</title>
        <authorList>
            <person name="Goeker M."/>
        </authorList>
    </citation>
    <scope>NUCLEOTIDE SEQUENCE [LARGE SCALE GENOMIC DNA]</scope>
    <source>
        <strain evidence="3 4">DSM 24984</strain>
    </source>
</reference>
<dbReference type="InterPro" id="IPR014121">
    <property type="entry name" value="TraN_Ftype"/>
</dbReference>
<dbReference type="Gene3D" id="3.10.100.10">
    <property type="entry name" value="Mannose-Binding Protein A, subunit A"/>
    <property type="match status" value="1"/>
</dbReference>
<feature type="signal peptide" evidence="1">
    <location>
        <begin position="1"/>
        <end position="16"/>
    </location>
</feature>
<gene>
    <name evidence="3" type="ORF">C8D98_2596</name>
</gene>
<evidence type="ECO:0000313" key="3">
    <source>
        <dbReference type="EMBL" id="TCK58394.1"/>
    </source>
</evidence>
<dbReference type="InterPro" id="IPR016187">
    <property type="entry name" value="CTDL_fold"/>
</dbReference>
<evidence type="ECO:0000313" key="4">
    <source>
        <dbReference type="Proteomes" id="UP000294614"/>
    </source>
</evidence>
<dbReference type="InterPro" id="IPR001304">
    <property type="entry name" value="C-type_lectin-like"/>
</dbReference>
<dbReference type="Pfam" id="PF06986">
    <property type="entry name" value="F_T4SS_TraN"/>
    <property type="match status" value="1"/>
</dbReference>
<protein>
    <submittedName>
        <fullName evidence="3">Type IV conjugative transfer system TraN protein involved in mating pair stabilization</fullName>
    </submittedName>
</protein>
<comment type="caution">
    <text evidence="3">The sequence shown here is derived from an EMBL/GenBank/DDBJ whole genome shotgun (WGS) entry which is preliminary data.</text>
</comment>
<name>A0A4R1K2W4_9BACT</name>
<organism evidence="3 4">
    <name type="scientific">Seleniivibrio woodruffii</name>
    <dbReference type="NCBI Taxonomy" id="1078050"/>
    <lineage>
        <taxon>Bacteria</taxon>
        <taxon>Pseudomonadati</taxon>
        <taxon>Deferribacterota</taxon>
        <taxon>Deferribacteres</taxon>
        <taxon>Deferribacterales</taxon>
        <taxon>Geovibrionaceae</taxon>
        <taxon>Seleniivibrio</taxon>
    </lineage>
</organism>
<proteinExistence type="predicted"/>
<dbReference type="RefSeq" id="WP_207891282.1">
    <property type="nucleotide sequence ID" value="NZ_SMGG01000007.1"/>
</dbReference>
<evidence type="ECO:0000259" key="2">
    <source>
        <dbReference type="PROSITE" id="PS50041"/>
    </source>
</evidence>
<dbReference type="InterPro" id="IPR016186">
    <property type="entry name" value="C-type_lectin-like/link_sf"/>
</dbReference>